<evidence type="ECO:0000256" key="3">
    <source>
        <dbReference type="SAM" id="MobiDB-lite"/>
    </source>
</evidence>
<keyword evidence="4" id="KW-0472">Membrane</keyword>
<name>A0A1C1CG15_9EURO</name>
<dbReference type="VEuPathDB" id="FungiDB:CLCR_03423"/>
<feature type="transmembrane region" description="Helical" evidence="4">
    <location>
        <begin position="364"/>
        <end position="388"/>
    </location>
</feature>
<dbReference type="Proteomes" id="UP000094526">
    <property type="component" value="Unassembled WGS sequence"/>
</dbReference>
<keyword evidence="6" id="KW-1185">Reference proteome</keyword>
<evidence type="ECO:0000313" key="6">
    <source>
        <dbReference type="Proteomes" id="UP000094526"/>
    </source>
</evidence>
<feature type="transmembrane region" description="Helical" evidence="4">
    <location>
        <begin position="262"/>
        <end position="282"/>
    </location>
</feature>
<reference evidence="6" key="1">
    <citation type="submission" date="2015-07" db="EMBL/GenBank/DDBJ databases">
        <authorList>
            <person name="Teixeira M.M."/>
            <person name="Souza R.C."/>
            <person name="Almeida L.G."/>
            <person name="Vicente V.A."/>
            <person name="de Hoog S."/>
            <person name="Bocca A.L."/>
            <person name="de Almeida S.R."/>
            <person name="Vasconcelos A.T."/>
            <person name="Felipe M.S."/>
        </authorList>
    </citation>
    <scope>NUCLEOTIDE SEQUENCE [LARGE SCALE GENOMIC DNA]</scope>
    <source>
        <strain evidence="6">KSF</strain>
    </source>
</reference>
<feature type="transmembrane region" description="Helical" evidence="4">
    <location>
        <begin position="431"/>
        <end position="452"/>
    </location>
</feature>
<feature type="compositionally biased region" description="Polar residues" evidence="3">
    <location>
        <begin position="38"/>
        <end position="48"/>
    </location>
</feature>
<dbReference type="Pfam" id="PF07690">
    <property type="entry name" value="MFS_1"/>
    <property type="match status" value="1"/>
</dbReference>
<comment type="similarity">
    <text evidence="2">Belongs to the major facilitator superfamily. Monocarboxylate porter (TC 2.A.1.13) family.</text>
</comment>
<dbReference type="Gene3D" id="1.20.1250.20">
    <property type="entry name" value="MFS general substrate transporter like domains"/>
    <property type="match status" value="1"/>
</dbReference>
<dbReference type="VEuPathDB" id="FungiDB:G647_01923"/>
<dbReference type="InterPro" id="IPR050327">
    <property type="entry name" value="Proton-linked_MCT"/>
</dbReference>
<dbReference type="InterPro" id="IPR011701">
    <property type="entry name" value="MFS"/>
</dbReference>
<dbReference type="eggNOG" id="KOG2504">
    <property type="taxonomic scope" value="Eukaryota"/>
</dbReference>
<feature type="transmembrane region" description="Helical" evidence="4">
    <location>
        <begin position="130"/>
        <end position="149"/>
    </location>
</feature>
<evidence type="ECO:0000256" key="2">
    <source>
        <dbReference type="ARBA" id="ARBA00006727"/>
    </source>
</evidence>
<gene>
    <name evidence="5" type="ORF">CLCR_03423</name>
</gene>
<dbReference type="AlphaFoldDB" id="A0A1C1CG15"/>
<dbReference type="GO" id="GO:0016020">
    <property type="term" value="C:membrane"/>
    <property type="evidence" value="ECO:0007669"/>
    <property type="project" value="UniProtKB-SubCell"/>
</dbReference>
<feature type="transmembrane region" description="Helical" evidence="4">
    <location>
        <begin position="219"/>
        <end position="239"/>
    </location>
</feature>
<evidence type="ECO:0000256" key="1">
    <source>
        <dbReference type="ARBA" id="ARBA00004141"/>
    </source>
</evidence>
<organism evidence="5 6">
    <name type="scientific">Cladophialophora carrionii</name>
    <dbReference type="NCBI Taxonomy" id="86049"/>
    <lineage>
        <taxon>Eukaryota</taxon>
        <taxon>Fungi</taxon>
        <taxon>Dikarya</taxon>
        <taxon>Ascomycota</taxon>
        <taxon>Pezizomycotina</taxon>
        <taxon>Eurotiomycetes</taxon>
        <taxon>Chaetothyriomycetidae</taxon>
        <taxon>Chaetothyriales</taxon>
        <taxon>Herpotrichiellaceae</taxon>
        <taxon>Cladophialophora</taxon>
    </lineage>
</organism>
<feature type="compositionally biased region" description="Basic and acidic residues" evidence="3">
    <location>
        <begin position="26"/>
        <end position="37"/>
    </location>
</feature>
<feature type="region of interest" description="Disordered" evidence="3">
    <location>
        <begin position="26"/>
        <end position="51"/>
    </location>
</feature>
<comment type="subcellular location">
    <subcellularLocation>
        <location evidence="1">Membrane</location>
        <topology evidence="1">Multi-pass membrane protein</topology>
    </subcellularLocation>
</comment>
<dbReference type="EMBL" id="LGRB01000013">
    <property type="protein sequence ID" value="OCT47460.1"/>
    <property type="molecule type" value="Genomic_DNA"/>
</dbReference>
<dbReference type="SUPFAM" id="SSF103473">
    <property type="entry name" value="MFS general substrate transporter"/>
    <property type="match status" value="1"/>
</dbReference>
<dbReference type="OrthoDB" id="6499973at2759"/>
<dbReference type="PANTHER" id="PTHR11360">
    <property type="entry name" value="MONOCARBOXYLATE TRANSPORTER"/>
    <property type="match status" value="1"/>
</dbReference>
<feature type="transmembrane region" description="Helical" evidence="4">
    <location>
        <begin position="394"/>
        <end position="419"/>
    </location>
</feature>
<dbReference type="InterPro" id="IPR036259">
    <property type="entry name" value="MFS_trans_sf"/>
</dbReference>
<proteinExistence type="inferred from homology"/>
<feature type="transmembrane region" description="Helical" evidence="4">
    <location>
        <begin position="188"/>
        <end position="207"/>
    </location>
</feature>
<sequence length="492" mass="53045">MTDLIGMERLEGSEIAQIDELNLKPDADPELSGDVRSKNLSHARSNDSVDAGPAPDGGLRAWSIACAAHLIIFNAWGFVNSYGLFQTYYVQVMKIGGESSVAWIGTTQVFVLFGMGTWTGRALDAGFFRSQYIVGSIISVTGLFLLSLCKSFWQIFLAQTLCVGFGYGLSFVPTLALVSTYFDQKRSTALAVAVTGSCTGGLVFPAIAETMLPRVGFPWAMRTIAFVQLACVIAAGLVLKPRLPPRRSGPIVEWSAFKEAPYTLYLIGSFLYFWSVYVGWFIKIWRGPHEELRPSLSFSWVGPPAARSTIYLTHEAGGPVRRFIGTFARNALGATQATSINLLMVLNGVGVVGRMLPAYVAQRWVGGLNLMIPLAIVASIILYCWIAVDSMSGLWVFAVTYGIVAHGLQSLFPIVLANLTKDPSKAGVRSGMGFTIVGLAVLTGSPIAGALIETNGGRFIGLQLFSATTMVAAAAVLLLVRWVAVGWTREKL</sequence>
<evidence type="ECO:0000256" key="4">
    <source>
        <dbReference type="SAM" id="Phobius"/>
    </source>
</evidence>
<dbReference type="GO" id="GO:0022857">
    <property type="term" value="F:transmembrane transporter activity"/>
    <property type="evidence" value="ECO:0007669"/>
    <property type="project" value="InterPro"/>
</dbReference>
<evidence type="ECO:0000313" key="5">
    <source>
        <dbReference type="EMBL" id="OCT47460.1"/>
    </source>
</evidence>
<comment type="caution">
    <text evidence="5">The sequence shown here is derived from an EMBL/GenBank/DDBJ whole genome shotgun (WGS) entry which is preliminary data.</text>
</comment>
<feature type="transmembrane region" description="Helical" evidence="4">
    <location>
        <begin position="464"/>
        <end position="484"/>
    </location>
</feature>
<feature type="transmembrane region" description="Helical" evidence="4">
    <location>
        <begin position="161"/>
        <end position="182"/>
    </location>
</feature>
<dbReference type="PANTHER" id="PTHR11360:SF130">
    <property type="entry name" value="MAJOR FACILITATOR SUPERFAMILY (MFS) PROFILE DOMAIN-CONTAINING PROTEIN-RELATED"/>
    <property type="match status" value="1"/>
</dbReference>
<feature type="transmembrane region" description="Helical" evidence="4">
    <location>
        <begin position="59"/>
        <end position="79"/>
    </location>
</feature>
<keyword evidence="4" id="KW-0812">Transmembrane</keyword>
<keyword evidence="4" id="KW-1133">Transmembrane helix</keyword>
<protein>
    <submittedName>
        <fullName evidence="5">MFS monocarboxylate transporter</fullName>
    </submittedName>
</protein>
<feature type="transmembrane region" description="Helical" evidence="4">
    <location>
        <begin position="100"/>
        <end position="118"/>
    </location>
</feature>
<accession>A0A1C1CG15</accession>